<feature type="chain" id="PRO_5020858362" evidence="5">
    <location>
        <begin position="27"/>
        <end position="259"/>
    </location>
</feature>
<dbReference type="Pfam" id="PF00497">
    <property type="entry name" value="SBP_bac_3"/>
    <property type="match status" value="1"/>
</dbReference>
<evidence type="ECO:0000313" key="8">
    <source>
        <dbReference type="Proteomes" id="UP000295066"/>
    </source>
</evidence>
<dbReference type="InterPro" id="IPR001638">
    <property type="entry name" value="Solute-binding_3/MltF_N"/>
</dbReference>
<dbReference type="Gene3D" id="3.40.190.10">
    <property type="entry name" value="Periplasmic binding protein-like II"/>
    <property type="match status" value="2"/>
</dbReference>
<dbReference type="PANTHER" id="PTHR35936:SF17">
    <property type="entry name" value="ARGININE-BINDING EXTRACELLULAR PROTEIN ARTP"/>
    <property type="match status" value="1"/>
</dbReference>
<sequence length="259" mass="28223">MKKNLLSALAAVVLGALVLSPAPAAAAGVLDRDVIRVGTEATYPPFEYRNDKNEIVGYDIEVVQAIGKHLGKKVDIVDMAFDGLIPALMTAKIDLVAAGMTNTEERRKKVDFSDVYYDIENAFVVRGNDGSIATLDDLRGKIATVQIGTAQDTFITGTGLPAEIKRFQKNDDALMEVKVGRGDFSVLNLTVANAFLRNNKTFGEDLKIGFRNKIHREGEGIALGIPKGDEAFLKAVNDAIALMKKNGEFDELKKKYQMD</sequence>
<dbReference type="InterPro" id="IPR018313">
    <property type="entry name" value="SBP_3_CS"/>
</dbReference>
<accession>A0A4R8M307</accession>
<name>A0A4R8M307_9BACT</name>
<dbReference type="PROSITE" id="PS01039">
    <property type="entry name" value="SBP_BACTERIAL_3"/>
    <property type="match status" value="1"/>
</dbReference>
<organism evidence="7 8">
    <name type="scientific">Aminivibrio pyruvatiphilus</name>
    <dbReference type="NCBI Taxonomy" id="1005740"/>
    <lineage>
        <taxon>Bacteria</taxon>
        <taxon>Thermotogati</taxon>
        <taxon>Synergistota</taxon>
        <taxon>Synergistia</taxon>
        <taxon>Synergistales</taxon>
        <taxon>Aminobacteriaceae</taxon>
        <taxon>Aminivibrio</taxon>
    </lineage>
</organism>
<evidence type="ECO:0000256" key="2">
    <source>
        <dbReference type="ARBA" id="ARBA00010333"/>
    </source>
</evidence>
<comment type="subcellular location">
    <subcellularLocation>
        <location evidence="1">Cell envelope</location>
    </subcellularLocation>
</comment>
<evidence type="ECO:0000256" key="4">
    <source>
        <dbReference type="RuleBase" id="RU003744"/>
    </source>
</evidence>
<gene>
    <name evidence="7" type="ORF">C8D99_11269</name>
</gene>
<feature type="domain" description="Solute-binding protein family 3/N-terminal" evidence="6">
    <location>
        <begin position="34"/>
        <end position="259"/>
    </location>
</feature>
<keyword evidence="3 5" id="KW-0732">Signal</keyword>
<dbReference type="GO" id="GO:0030313">
    <property type="term" value="C:cell envelope"/>
    <property type="evidence" value="ECO:0007669"/>
    <property type="project" value="UniProtKB-SubCell"/>
</dbReference>
<evidence type="ECO:0000313" key="7">
    <source>
        <dbReference type="EMBL" id="TDY59560.1"/>
    </source>
</evidence>
<dbReference type="Proteomes" id="UP000295066">
    <property type="component" value="Unassembled WGS sequence"/>
</dbReference>
<reference evidence="7 8" key="1">
    <citation type="submission" date="2019-03" db="EMBL/GenBank/DDBJ databases">
        <title>Genomic Encyclopedia of Type Strains, Phase IV (KMG-IV): sequencing the most valuable type-strain genomes for metagenomic binning, comparative biology and taxonomic classification.</title>
        <authorList>
            <person name="Goeker M."/>
        </authorList>
    </citation>
    <scope>NUCLEOTIDE SEQUENCE [LARGE SCALE GENOMIC DNA]</scope>
    <source>
        <strain evidence="7 8">DSM 25964</strain>
    </source>
</reference>
<dbReference type="PANTHER" id="PTHR35936">
    <property type="entry name" value="MEMBRANE-BOUND LYTIC MUREIN TRANSGLYCOSYLASE F"/>
    <property type="match status" value="1"/>
</dbReference>
<dbReference type="AlphaFoldDB" id="A0A4R8M307"/>
<feature type="signal peptide" evidence="5">
    <location>
        <begin position="1"/>
        <end position="26"/>
    </location>
</feature>
<evidence type="ECO:0000256" key="1">
    <source>
        <dbReference type="ARBA" id="ARBA00004196"/>
    </source>
</evidence>
<protein>
    <submittedName>
        <fullName evidence="7">Amino acid ABC transporter substrate-binding protein (PAAT family)</fullName>
    </submittedName>
</protein>
<keyword evidence="8" id="KW-1185">Reference proteome</keyword>
<comment type="caution">
    <text evidence="7">The sequence shown here is derived from an EMBL/GenBank/DDBJ whole genome shotgun (WGS) entry which is preliminary data.</text>
</comment>
<dbReference type="OrthoDB" id="9774451at2"/>
<dbReference type="EMBL" id="SORI01000012">
    <property type="protein sequence ID" value="TDY59560.1"/>
    <property type="molecule type" value="Genomic_DNA"/>
</dbReference>
<dbReference type="SUPFAM" id="SSF53850">
    <property type="entry name" value="Periplasmic binding protein-like II"/>
    <property type="match status" value="1"/>
</dbReference>
<dbReference type="SMART" id="SM00062">
    <property type="entry name" value="PBPb"/>
    <property type="match status" value="1"/>
</dbReference>
<comment type="similarity">
    <text evidence="2 4">Belongs to the bacterial solute-binding protein 3 family.</text>
</comment>
<evidence type="ECO:0000259" key="6">
    <source>
        <dbReference type="SMART" id="SM00062"/>
    </source>
</evidence>
<evidence type="ECO:0000256" key="3">
    <source>
        <dbReference type="ARBA" id="ARBA00022729"/>
    </source>
</evidence>
<proteinExistence type="inferred from homology"/>
<dbReference type="RefSeq" id="WP_133957953.1">
    <property type="nucleotide sequence ID" value="NZ_SORI01000012.1"/>
</dbReference>
<evidence type="ECO:0000256" key="5">
    <source>
        <dbReference type="SAM" id="SignalP"/>
    </source>
</evidence>